<accession>A0A3D9BA93</accession>
<keyword evidence="1" id="KW-0175">Coiled coil</keyword>
<name>A0A3D9BA93_9FLAO</name>
<evidence type="ECO:0000256" key="1">
    <source>
        <dbReference type="SAM" id="Coils"/>
    </source>
</evidence>
<evidence type="ECO:0000313" key="3">
    <source>
        <dbReference type="Proteomes" id="UP000256257"/>
    </source>
</evidence>
<comment type="caution">
    <text evidence="2">The sequence shown here is derived from an EMBL/GenBank/DDBJ whole genome shotgun (WGS) entry which is preliminary data.</text>
</comment>
<evidence type="ECO:0000313" key="2">
    <source>
        <dbReference type="EMBL" id="REC50379.1"/>
    </source>
</evidence>
<dbReference type="EMBL" id="QNVV01000001">
    <property type="protein sequence ID" value="REC50379.1"/>
    <property type="molecule type" value="Genomic_DNA"/>
</dbReference>
<keyword evidence="3" id="KW-1185">Reference proteome</keyword>
<sequence length="591" mass="68481">MDESINSGKKAMEMRHYLLAKNNNMKIKQVQQNAERSERQAILQSMKIDIDKRFSWDSQTWVQDEEYELDLIEKDVDFNLKDDLAYIGLIMKNYTSSIPDTEDQRMLEAELSRTKKMYTYKINYLTIRSHLLNIEQKKKTELPRLEKMYTDEINLLKYTPPEPLHFRKRTKAGYIRKMTIKANQWHDQKIIERKKVLEKEKEEAKIRILKEEEDLIKGVIQFLKIDERYIALIKAGVMLLPSDSRLAAIFPKSQWLTFNRSNKVNRHEAMHQHARKLLMKHNLFTGKTKDKTGILPGSRKGCLCIMYIKEGHMKDQNGATFRPVFGASGVRPYGEKHHLQALQIESNSYISMGVPDPSEIADISYEKTVESLSKRVDIMQRLGIKAPSMQSRLYFLQTPEYRANKKINEIQPDMADHLLAQAKKNKIGMLESWGPSNCAEPAIMTAIYQMYSRPADIYLSVPFEGVLSHDKLLLKYTCTRCALSEPAFMSPQGSIPGQRLTDMRLQRGKSPVVSHHLLSAGLIYNAEYTNHPYQDKHDAIERTVIRNQGHGFGHVKRGHDQVAVETTKMLMIRQIVQEIIDDVLDRNDVLI</sequence>
<proteinExistence type="predicted"/>
<dbReference type="AlphaFoldDB" id="A0A3D9BA93"/>
<feature type="coiled-coil region" evidence="1">
    <location>
        <begin position="187"/>
        <end position="214"/>
    </location>
</feature>
<organism evidence="2 3">
    <name type="scientific">Chryseobacterium pennipullorum</name>
    <dbReference type="NCBI Taxonomy" id="2258963"/>
    <lineage>
        <taxon>Bacteria</taxon>
        <taxon>Pseudomonadati</taxon>
        <taxon>Bacteroidota</taxon>
        <taxon>Flavobacteriia</taxon>
        <taxon>Flavobacteriales</taxon>
        <taxon>Weeksellaceae</taxon>
        <taxon>Chryseobacterium group</taxon>
        <taxon>Chryseobacterium</taxon>
    </lineage>
</organism>
<dbReference type="Proteomes" id="UP000256257">
    <property type="component" value="Unassembled WGS sequence"/>
</dbReference>
<gene>
    <name evidence="2" type="ORF">DRF67_02295</name>
</gene>
<reference evidence="2 3" key="1">
    <citation type="submission" date="2018-06" db="EMBL/GenBank/DDBJ databases">
        <title>Novel Chryseobacterium species.</title>
        <authorList>
            <person name="Newman J."/>
            <person name="Hugo C."/>
            <person name="Oosthuizen L."/>
            <person name="Charimba G."/>
        </authorList>
    </citation>
    <scope>NUCLEOTIDE SEQUENCE [LARGE SCALE GENOMIC DNA]</scope>
    <source>
        <strain evidence="2 3">7_F195</strain>
    </source>
</reference>
<protein>
    <submittedName>
        <fullName evidence="2">Uncharacterized protein</fullName>
    </submittedName>
</protein>